<comment type="caution">
    <text evidence="5">The sequence shown here is derived from an EMBL/GenBank/DDBJ whole genome shotgun (WGS) entry which is preliminary data.</text>
</comment>
<evidence type="ECO:0000256" key="2">
    <source>
        <dbReference type="ARBA" id="ARBA00023004"/>
    </source>
</evidence>
<dbReference type="GO" id="GO:0051536">
    <property type="term" value="F:iron-sulfur cluster binding"/>
    <property type="evidence" value="ECO:0007669"/>
    <property type="project" value="UniProtKB-KW"/>
</dbReference>
<keyword evidence="1" id="KW-0479">Metal-binding</keyword>
<evidence type="ECO:0000259" key="4">
    <source>
        <dbReference type="PROSITE" id="PS51379"/>
    </source>
</evidence>
<dbReference type="AlphaFoldDB" id="A0A2V1INZ1"/>
<keyword evidence="3" id="KW-0411">Iron-sulfur</keyword>
<dbReference type="InterPro" id="IPR017900">
    <property type="entry name" value="4Fe4S_Fe_S_CS"/>
</dbReference>
<name>A0A2V1INZ1_9BACT</name>
<dbReference type="InterPro" id="IPR029039">
    <property type="entry name" value="Flavoprotein-like_sf"/>
</dbReference>
<dbReference type="NCBIfam" id="NF038196">
    <property type="entry name" value="ferrodoxin_EFR1"/>
    <property type="match status" value="1"/>
</dbReference>
<dbReference type="Gene3D" id="3.30.70.20">
    <property type="match status" value="1"/>
</dbReference>
<keyword evidence="2" id="KW-0408">Iron</keyword>
<dbReference type="Gene3D" id="3.40.50.360">
    <property type="match status" value="1"/>
</dbReference>
<reference evidence="6" key="1">
    <citation type="submission" date="2018-02" db="EMBL/GenBank/DDBJ databases">
        <authorList>
            <person name="Clavel T."/>
            <person name="Strowig T."/>
        </authorList>
    </citation>
    <scope>NUCLEOTIDE SEQUENCE [LARGE SCALE GENOMIC DNA]</scope>
    <source>
        <strain evidence="6">DSM 103720</strain>
    </source>
</reference>
<dbReference type="EMBL" id="PUEC01000009">
    <property type="protein sequence ID" value="PWB02839.1"/>
    <property type="molecule type" value="Genomic_DNA"/>
</dbReference>
<keyword evidence="6" id="KW-1185">Reference proteome</keyword>
<protein>
    <submittedName>
        <fullName evidence="5">4Fe-4S dicluster domain-containing protein</fullName>
    </submittedName>
</protein>
<dbReference type="SUPFAM" id="SSF52218">
    <property type="entry name" value="Flavoproteins"/>
    <property type="match status" value="1"/>
</dbReference>
<organism evidence="5 6">
    <name type="scientific">Duncaniella muris</name>
    <dbReference type="NCBI Taxonomy" id="2094150"/>
    <lineage>
        <taxon>Bacteria</taxon>
        <taxon>Pseudomonadati</taxon>
        <taxon>Bacteroidota</taxon>
        <taxon>Bacteroidia</taxon>
        <taxon>Bacteroidales</taxon>
        <taxon>Muribaculaceae</taxon>
        <taxon>Duncaniella</taxon>
    </lineage>
</organism>
<evidence type="ECO:0000313" key="6">
    <source>
        <dbReference type="Proteomes" id="UP000244905"/>
    </source>
</evidence>
<proteinExistence type="predicted"/>
<evidence type="ECO:0000256" key="3">
    <source>
        <dbReference type="ARBA" id="ARBA00023014"/>
    </source>
</evidence>
<feature type="domain" description="4Fe-4S ferredoxin-type" evidence="4">
    <location>
        <begin position="233"/>
        <end position="261"/>
    </location>
</feature>
<dbReference type="InterPro" id="IPR017896">
    <property type="entry name" value="4Fe4S_Fe-S-bd"/>
</dbReference>
<gene>
    <name evidence="5" type="ORF">C5O23_05270</name>
</gene>
<dbReference type="InterPro" id="IPR047964">
    <property type="entry name" value="EFR1-like"/>
</dbReference>
<dbReference type="Proteomes" id="UP000244905">
    <property type="component" value="Unassembled WGS sequence"/>
</dbReference>
<dbReference type="GO" id="GO:0046872">
    <property type="term" value="F:metal ion binding"/>
    <property type="evidence" value="ECO:0007669"/>
    <property type="project" value="UniProtKB-KW"/>
</dbReference>
<evidence type="ECO:0000256" key="1">
    <source>
        <dbReference type="ARBA" id="ARBA00022723"/>
    </source>
</evidence>
<accession>A0A2V1INZ1</accession>
<dbReference type="PROSITE" id="PS00198">
    <property type="entry name" value="4FE4S_FER_1"/>
    <property type="match status" value="2"/>
</dbReference>
<feature type="domain" description="4Fe-4S ferredoxin-type" evidence="4">
    <location>
        <begin position="191"/>
        <end position="220"/>
    </location>
</feature>
<dbReference type="SUPFAM" id="SSF54862">
    <property type="entry name" value="4Fe-4S ferredoxins"/>
    <property type="match status" value="1"/>
</dbReference>
<dbReference type="RefSeq" id="WP_107031904.1">
    <property type="nucleotide sequence ID" value="NZ_CAPEJN010000025.1"/>
</dbReference>
<evidence type="ECO:0000313" key="5">
    <source>
        <dbReference type="EMBL" id="PWB02839.1"/>
    </source>
</evidence>
<dbReference type="Pfam" id="PF13187">
    <property type="entry name" value="Fer4_9"/>
    <property type="match status" value="1"/>
</dbReference>
<dbReference type="PROSITE" id="PS51379">
    <property type="entry name" value="4FE4S_FER_2"/>
    <property type="match status" value="2"/>
</dbReference>
<sequence>MILWFSGTGNSRYVAEMLAAELGQSLRRLTPDLRNGSLTPAPHDDTVIWVCPVYSWGLPPYVRAIIKNVDLGSAPLIHHLVLTCGDDCGLTAEMWRSDLAKRGWLSGLAFSVTMPNNYVCMSGFDVDTAELAQHKLSAASLRIREIARSIADFRAGSGDCPNEPDDVVRGRFAWIKTRIIYPWFVRHAMSPKPFRYTRECISCGKCAAICPLRNINMSEPSGKSTDSSERRRKRPVWGTDCAFCLACYHVCPRHAVMYGDKTGTKGQYMNPQS</sequence>
<dbReference type="GeneID" id="82525752"/>